<name>A0A1M5NE33_9BRAD</name>
<dbReference type="AlphaFoldDB" id="A0A1M5NE33"/>
<gene>
    <name evidence="1" type="ORF">SAMN05443248_2955</name>
</gene>
<dbReference type="EMBL" id="LT670817">
    <property type="protein sequence ID" value="SHG87725.1"/>
    <property type="molecule type" value="Genomic_DNA"/>
</dbReference>
<dbReference type="RefSeq" id="WP_154072226.1">
    <property type="nucleotide sequence ID" value="NZ_LT670817.1"/>
</dbReference>
<accession>A0A1M5NE33</accession>
<evidence type="ECO:0000313" key="1">
    <source>
        <dbReference type="EMBL" id="SHG87725.1"/>
    </source>
</evidence>
<proteinExistence type="predicted"/>
<dbReference type="Proteomes" id="UP000189796">
    <property type="component" value="Chromosome I"/>
</dbReference>
<evidence type="ECO:0000313" key="2">
    <source>
        <dbReference type="Proteomes" id="UP000189796"/>
    </source>
</evidence>
<reference evidence="1 2" key="1">
    <citation type="submission" date="2016-11" db="EMBL/GenBank/DDBJ databases">
        <authorList>
            <person name="Jaros S."/>
            <person name="Januszkiewicz K."/>
            <person name="Wedrychowicz H."/>
        </authorList>
    </citation>
    <scope>NUCLEOTIDE SEQUENCE [LARGE SCALE GENOMIC DNA]</scope>
    <source>
        <strain evidence="1 2">GAS138</strain>
    </source>
</reference>
<protein>
    <submittedName>
        <fullName evidence="1">Uncharacterized protein</fullName>
    </submittedName>
</protein>
<organism evidence="1 2">
    <name type="scientific">Bradyrhizobium erythrophlei</name>
    <dbReference type="NCBI Taxonomy" id="1437360"/>
    <lineage>
        <taxon>Bacteria</taxon>
        <taxon>Pseudomonadati</taxon>
        <taxon>Pseudomonadota</taxon>
        <taxon>Alphaproteobacteria</taxon>
        <taxon>Hyphomicrobiales</taxon>
        <taxon>Nitrobacteraceae</taxon>
        <taxon>Bradyrhizobium</taxon>
    </lineage>
</organism>
<sequence>MMAMQQIAKLNRGEQVLTYQLVPIAPRKPVVGELRYIVPLVPNPAEPLAQMFPLRPQRIAWTGKEWVLA</sequence>